<evidence type="ECO:0000256" key="2">
    <source>
        <dbReference type="ARBA" id="ARBA00015963"/>
    </source>
</evidence>
<gene>
    <name evidence="4" type="ORF">BDP55DRAFT_680205</name>
</gene>
<dbReference type="Gene3D" id="3.40.50.150">
    <property type="entry name" value="Vaccinia Virus protein VP39"/>
    <property type="match status" value="1"/>
</dbReference>
<dbReference type="AlphaFoldDB" id="A0AAJ0ES73"/>
<proteinExistence type="predicted"/>
<dbReference type="RefSeq" id="XP_060423972.1">
    <property type="nucleotide sequence ID" value="XM_060576098.1"/>
</dbReference>
<evidence type="ECO:0000313" key="4">
    <source>
        <dbReference type="EMBL" id="KAK1659208.1"/>
    </source>
</evidence>
<dbReference type="GO" id="GO:0031515">
    <property type="term" value="C:tRNA (m1A) methyltransferase complex"/>
    <property type="evidence" value="ECO:0007669"/>
    <property type="project" value="InterPro"/>
</dbReference>
<dbReference type="EC" id="2.1.1.220" evidence="1"/>
<dbReference type="GeneID" id="85460624"/>
<dbReference type="SUPFAM" id="SSF53335">
    <property type="entry name" value="S-adenosyl-L-methionine-dependent methyltransferases"/>
    <property type="match status" value="1"/>
</dbReference>
<dbReference type="PANTHER" id="PTHR12133:SF1">
    <property type="entry name" value="TRNA (ADENINE(58)-N(1))-METHYLTRANSFERASE, MITOCHONDRIAL"/>
    <property type="match status" value="1"/>
</dbReference>
<dbReference type="GO" id="GO:0005739">
    <property type="term" value="C:mitochondrion"/>
    <property type="evidence" value="ECO:0007669"/>
    <property type="project" value="TreeGrafter"/>
</dbReference>
<dbReference type="GO" id="GO:0160107">
    <property type="term" value="F:tRNA (adenine(58)-N1)-methyltransferase activity"/>
    <property type="evidence" value="ECO:0007669"/>
    <property type="project" value="UniProtKB-EC"/>
</dbReference>
<accession>A0AAJ0ES73</accession>
<dbReference type="GO" id="GO:0030488">
    <property type="term" value="P:tRNA methylation"/>
    <property type="evidence" value="ECO:0007669"/>
    <property type="project" value="InterPro"/>
</dbReference>
<evidence type="ECO:0000313" key="5">
    <source>
        <dbReference type="Proteomes" id="UP001224890"/>
    </source>
</evidence>
<dbReference type="PANTHER" id="PTHR12133">
    <property type="entry name" value="TRNA (ADENINE(58)-N(1))-METHYLTRANSFERASE"/>
    <property type="match status" value="1"/>
</dbReference>
<sequence length="458" mass="49782">MLSRRMPLRLLRRAKPSLCRAYSSSHAIREHDVIILRQRGTKEPKFHLSPPLRLDAAIKLSYGSKVNGSDIIGKSFSDTIKDSGGRNVRLLEASLGQYVANSPRVATPIYPQDANLIVSFLDLNLPVPGEDQDFDAGPPVEIFEAGTGMGALTLHLARAIHGANPPLPPRLRDTLCTAPYARNTLRKEVASDDAAAEEDKEVHKAVPHALDIEDPDLAALYKEHLASRRAILHTLDVNPTSSRMAHGLVRHFKRGLYLSDVDFHVCTIRSYLASRLAQNGGEAFLSHVILDLPASQDYAEMAVKALQPDGKVVIFFPSITQILDFVTWAKDTEQPLVQDRVVELQTSTSGDDMFQDGTGGRNWDVKVVAIRKAIERGETGAAARGIVCRPKVGSRVVGGGFVAVFTKLPQTAAKLEENTDEVAPVPETTTISEIASVSEVELLPETEALSGKEAPASS</sequence>
<dbReference type="EMBL" id="JAHMHR010000063">
    <property type="protein sequence ID" value="KAK1659208.1"/>
    <property type="molecule type" value="Genomic_DNA"/>
</dbReference>
<dbReference type="InterPro" id="IPR029063">
    <property type="entry name" value="SAM-dependent_MTases_sf"/>
</dbReference>
<reference evidence="4" key="1">
    <citation type="submission" date="2021-06" db="EMBL/GenBank/DDBJ databases">
        <title>Comparative genomics, transcriptomics and evolutionary studies reveal genomic signatures of adaptation to plant cell wall in hemibiotrophic fungi.</title>
        <authorList>
            <consortium name="DOE Joint Genome Institute"/>
            <person name="Baroncelli R."/>
            <person name="Diaz J.F."/>
            <person name="Benocci T."/>
            <person name="Peng M."/>
            <person name="Battaglia E."/>
            <person name="Haridas S."/>
            <person name="Andreopoulos W."/>
            <person name="Labutti K."/>
            <person name="Pangilinan J."/>
            <person name="Floch G.L."/>
            <person name="Makela M.R."/>
            <person name="Henrissat B."/>
            <person name="Grigoriev I.V."/>
            <person name="Crouch J.A."/>
            <person name="De Vries R.P."/>
            <person name="Sukno S.A."/>
            <person name="Thon M.R."/>
        </authorList>
    </citation>
    <scope>NUCLEOTIDE SEQUENCE</scope>
    <source>
        <strain evidence="4">CBS 193.32</strain>
    </source>
</reference>
<dbReference type="PROSITE" id="PS51620">
    <property type="entry name" value="SAM_TRM61"/>
    <property type="match status" value="1"/>
</dbReference>
<evidence type="ECO:0000256" key="3">
    <source>
        <dbReference type="ARBA" id="ARBA00033309"/>
    </source>
</evidence>
<dbReference type="Proteomes" id="UP001224890">
    <property type="component" value="Unassembled WGS sequence"/>
</dbReference>
<name>A0AAJ0ES73_9PEZI</name>
<dbReference type="InterPro" id="IPR014816">
    <property type="entry name" value="tRNA_MeTrfase_Gcd14"/>
</dbReference>
<comment type="caution">
    <text evidence="4">The sequence shown here is derived from an EMBL/GenBank/DDBJ whole genome shotgun (WGS) entry which is preliminary data.</text>
</comment>
<evidence type="ECO:0000256" key="1">
    <source>
        <dbReference type="ARBA" id="ARBA00012796"/>
    </source>
</evidence>
<keyword evidence="5" id="KW-1185">Reference proteome</keyword>
<organism evidence="4 5">
    <name type="scientific">Colletotrichum godetiae</name>
    <dbReference type="NCBI Taxonomy" id="1209918"/>
    <lineage>
        <taxon>Eukaryota</taxon>
        <taxon>Fungi</taxon>
        <taxon>Dikarya</taxon>
        <taxon>Ascomycota</taxon>
        <taxon>Pezizomycotina</taxon>
        <taxon>Sordariomycetes</taxon>
        <taxon>Hypocreomycetidae</taxon>
        <taxon>Glomerellales</taxon>
        <taxon>Glomerellaceae</taxon>
        <taxon>Colletotrichum</taxon>
        <taxon>Colletotrichum acutatum species complex</taxon>
    </lineage>
</organism>
<protein>
    <recommendedName>
        <fullName evidence="2">tRNA (adenine(58)-N(1))-methyltransferase catalytic subunit TRM61</fullName>
        <ecNumber evidence="1">2.1.1.220</ecNumber>
    </recommendedName>
    <alternativeName>
        <fullName evidence="3">tRNA(m1A58)-methyltransferase subunit TRM61</fullName>
    </alternativeName>
</protein>